<feature type="domain" description="GIY-YIG" evidence="1">
    <location>
        <begin position="154"/>
        <end position="248"/>
    </location>
</feature>
<proteinExistence type="predicted"/>
<dbReference type="PROSITE" id="PS50164">
    <property type="entry name" value="GIY_YIG"/>
    <property type="match status" value="1"/>
</dbReference>
<feature type="non-terminal residue" evidence="2">
    <location>
        <position position="284"/>
    </location>
</feature>
<dbReference type="InterPro" id="IPR058912">
    <property type="entry name" value="HTH_animal"/>
</dbReference>
<dbReference type="EMBL" id="GECZ01031401">
    <property type="protein sequence ID" value="JAS38368.1"/>
    <property type="molecule type" value="Transcribed_RNA"/>
</dbReference>
<dbReference type="Pfam" id="PF01541">
    <property type="entry name" value="GIY-YIG"/>
    <property type="match status" value="1"/>
</dbReference>
<name>A0A1B6EK99_9HEMI</name>
<sequence>LNFLDLTLKKGNKNIIYSIYRKPTATDHTIHASSYHPYSHKLSAYRSMVNRLLNVPLTLDDYDKELNIIKYIAVRNGYETKMVDDLVIKCKKKKVLAPVEKTKQTYTSVEYGENLHYTLKSQLRKENVTLACKTNNKIERLLNVRKKPKPNALDTTGVYKIKCSDCPSIYIGQTGRSFNKRFKEHLPKNTNKPQTSRFAEHLINTNHSIKDIDTNLDILHKCKKGAAMNTLETFEIYKAIKNNPTTVLNEKLKFSTNILFDRITILSRPMNEDRRPDRDGMVQG</sequence>
<dbReference type="PANTHER" id="PTHR21301:SF10">
    <property type="entry name" value="REVERSE TRANSCRIPTASE DOMAIN-CONTAINING PROTEIN"/>
    <property type="match status" value="1"/>
</dbReference>
<dbReference type="InterPro" id="IPR000305">
    <property type="entry name" value="GIY-YIG_endonuc"/>
</dbReference>
<dbReference type="InterPro" id="IPR035901">
    <property type="entry name" value="GIY-YIG_endonuc_sf"/>
</dbReference>
<reference evidence="2" key="1">
    <citation type="submission" date="2015-11" db="EMBL/GenBank/DDBJ databases">
        <title>De novo transcriptome assembly of four potential Pierce s Disease insect vectors from Arizona vineyards.</title>
        <authorList>
            <person name="Tassone E.E."/>
        </authorList>
    </citation>
    <scope>NUCLEOTIDE SEQUENCE</scope>
</reference>
<evidence type="ECO:0000259" key="1">
    <source>
        <dbReference type="PROSITE" id="PS50164"/>
    </source>
</evidence>
<accession>A0A1B6EK99</accession>
<dbReference type="AlphaFoldDB" id="A0A1B6EK99"/>
<dbReference type="Pfam" id="PF26215">
    <property type="entry name" value="HTH_animal"/>
    <property type="match status" value="1"/>
</dbReference>
<evidence type="ECO:0000313" key="2">
    <source>
        <dbReference type="EMBL" id="JAS38368.1"/>
    </source>
</evidence>
<dbReference type="Gene3D" id="3.40.1440.10">
    <property type="entry name" value="GIY-YIG endonuclease"/>
    <property type="match status" value="1"/>
</dbReference>
<feature type="non-terminal residue" evidence="2">
    <location>
        <position position="1"/>
    </location>
</feature>
<organism evidence="2">
    <name type="scientific">Cuerna arida</name>
    <dbReference type="NCBI Taxonomy" id="1464854"/>
    <lineage>
        <taxon>Eukaryota</taxon>
        <taxon>Metazoa</taxon>
        <taxon>Ecdysozoa</taxon>
        <taxon>Arthropoda</taxon>
        <taxon>Hexapoda</taxon>
        <taxon>Insecta</taxon>
        <taxon>Pterygota</taxon>
        <taxon>Neoptera</taxon>
        <taxon>Paraneoptera</taxon>
        <taxon>Hemiptera</taxon>
        <taxon>Auchenorrhyncha</taxon>
        <taxon>Membracoidea</taxon>
        <taxon>Cicadellidae</taxon>
        <taxon>Cicadellinae</taxon>
        <taxon>Proconiini</taxon>
        <taxon>Cuerna</taxon>
    </lineage>
</organism>
<gene>
    <name evidence="2" type="ORF">g.46398</name>
</gene>
<protein>
    <recommendedName>
        <fullName evidence="1">GIY-YIG domain-containing protein</fullName>
    </recommendedName>
</protein>
<dbReference type="PANTHER" id="PTHR21301">
    <property type="entry name" value="REVERSE TRANSCRIPTASE"/>
    <property type="match status" value="1"/>
</dbReference>